<evidence type="ECO:0000313" key="4">
    <source>
        <dbReference type="EMBL" id="SFB89635.1"/>
    </source>
</evidence>
<keyword evidence="7" id="KW-1185">Reference proteome</keyword>
<sequence>MAKYELTHKAVEDLTRIWEYTVEKWSEQQADKYYNLLLDSFRDIAKNPGLGKKFEGIADDLFGLKTSRHIIFYRKRIDQSIEITRILHGQMDLKNRITE</sequence>
<dbReference type="OrthoDB" id="7173315at2"/>
<organism evidence="5 6">
    <name type="scientific">Flagellimonas taeanensis</name>
    <dbReference type="NCBI Taxonomy" id="1005926"/>
    <lineage>
        <taxon>Bacteria</taxon>
        <taxon>Pseudomonadati</taxon>
        <taxon>Bacteroidota</taxon>
        <taxon>Flavobacteriia</taxon>
        <taxon>Flavobacteriales</taxon>
        <taxon>Flavobacteriaceae</taxon>
        <taxon>Flagellimonas</taxon>
    </lineage>
</organism>
<protein>
    <recommendedName>
        <fullName evidence="3">Toxin</fullName>
    </recommendedName>
</protein>
<evidence type="ECO:0000313" key="7">
    <source>
        <dbReference type="Proteomes" id="UP000198940"/>
    </source>
</evidence>
<dbReference type="AlphaFoldDB" id="A0A1M6TPA8"/>
<dbReference type="InterPro" id="IPR051803">
    <property type="entry name" value="TA_system_RelE-like_toxin"/>
</dbReference>
<accession>A0A1M6TPA8</accession>
<evidence type="ECO:0000313" key="6">
    <source>
        <dbReference type="Proteomes" id="UP000184031"/>
    </source>
</evidence>
<dbReference type="InterPro" id="IPR035093">
    <property type="entry name" value="RelE/ParE_toxin_dom_sf"/>
</dbReference>
<comment type="similarity">
    <text evidence="1 3">Belongs to the RelE toxin family.</text>
</comment>
<evidence type="ECO:0000313" key="5">
    <source>
        <dbReference type="EMBL" id="SHK58815.1"/>
    </source>
</evidence>
<keyword evidence="2" id="KW-1277">Toxin-antitoxin system</keyword>
<evidence type="ECO:0000256" key="2">
    <source>
        <dbReference type="ARBA" id="ARBA00022649"/>
    </source>
</evidence>
<name>A0A1M6TPA8_9FLAO</name>
<dbReference type="InterPro" id="IPR007712">
    <property type="entry name" value="RelE/ParE_toxin"/>
</dbReference>
<dbReference type="STRING" id="1055723.SAMN05216293_1460"/>
<dbReference type="Proteomes" id="UP000184031">
    <property type="component" value="Unassembled WGS sequence"/>
</dbReference>
<dbReference type="EMBL" id="FRAT01000003">
    <property type="protein sequence ID" value="SHK58815.1"/>
    <property type="molecule type" value="Genomic_DNA"/>
</dbReference>
<gene>
    <name evidence="4" type="ORF">SAMN04487891_103299</name>
    <name evidence="5" type="ORF">SAMN05216293_1460</name>
</gene>
<dbReference type="PANTHER" id="PTHR33755:SF9">
    <property type="entry name" value="TOXIN PARE1"/>
    <property type="match status" value="1"/>
</dbReference>
<dbReference type="EMBL" id="FOKU01000003">
    <property type="protein sequence ID" value="SFB89635.1"/>
    <property type="molecule type" value="Genomic_DNA"/>
</dbReference>
<evidence type="ECO:0000256" key="3">
    <source>
        <dbReference type="PIRNR" id="PIRNR029218"/>
    </source>
</evidence>
<dbReference type="InterPro" id="IPR028344">
    <property type="entry name" value="ParE1/4"/>
</dbReference>
<evidence type="ECO:0000256" key="1">
    <source>
        <dbReference type="ARBA" id="ARBA00006226"/>
    </source>
</evidence>
<dbReference type="Pfam" id="PF05016">
    <property type="entry name" value="ParE_toxin"/>
    <property type="match status" value="1"/>
</dbReference>
<dbReference type="Gene3D" id="3.30.2310.20">
    <property type="entry name" value="RelE-like"/>
    <property type="match status" value="1"/>
</dbReference>
<dbReference type="PANTHER" id="PTHR33755">
    <property type="entry name" value="TOXIN PARE1-RELATED"/>
    <property type="match status" value="1"/>
</dbReference>
<dbReference type="Proteomes" id="UP000198940">
    <property type="component" value="Unassembled WGS sequence"/>
</dbReference>
<proteinExistence type="inferred from homology"/>
<dbReference type="PIRSF" id="PIRSF029218">
    <property type="entry name" value="ParE"/>
    <property type="match status" value="1"/>
</dbReference>
<comment type="caution">
    <text evidence="5">The sequence shown here is derived from an EMBL/GenBank/DDBJ whole genome shotgun (WGS) entry which is preliminary data.</text>
</comment>
<reference evidence="5 6" key="1">
    <citation type="submission" date="2016-11" db="EMBL/GenBank/DDBJ databases">
        <authorList>
            <person name="Varghese N."/>
            <person name="Submissions S."/>
        </authorList>
    </citation>
    <scope>NUCLEOTIDE SEQUENCE [LARGE SCALE GENOMIC DNA]</scope>
    <source>
        <strain evidence="5 6">CGMCC 1.12174</strain>
        <strain evidence="4 7">DSM 26351</strain>
    </source>
</reference>
<dbReference type="RefSeq" id="WP_072878386.1">
    <property type="nucleotide sequence ID" value="NZ_FOKU01000003.1"/>
</dbReference>